<evidence type="ECO:0000256" key="4">
    <source>
        <dbReference type="ARBA" id="ARBA00022753"/>
    </source>
</evidence>
<evidence type="ECO:0000256" key="2">
    <source>
        <dbReference type="ARBA" id="ARBA00010704"/>
    </source>
</evidence>
<dbReference type="GO" id="GO:0015031">
    <property type="term" value="P:protein transport"/>
    <property type="evidence" value="ECO:0007669"/>
    <property type="project" value="UniProtKB-KW"/>
</dbReference>
<evidence type="ECO:0000313" key="7">
    <source>
        <dbReference type="EMBL" id="KAK7847414.1"/>
    </source>
</evidence>
<comment type="caution">
    <text evidence="7">The sequence shown here is derived from an EMBL/GenBank/DDBJ whole genome shotgun (WGS) entry which is preliminary data.</text>
</comment>
<dbReference type="InterPro" id="IPR029705">
    <property type="entry name" value="VPS35L"/>
</dbReference>
<dbReference type="EMBL" id="PKMF04000141">
    <property type="protein sequence ID" value="KAK7847414.1"/>
    <property type="molecule type" value="Genomic_DNA"/>
</dbReference>
<sequence length="251" mass="29159">MEFRPRNYIAERQSHALPRLRAQNHPLAAPSSPLLSQVDVVDHGNNDFFDPLRRSDNNATVSKDDFQDHENTSSETSTQLPTKEWMSFKRFLMQRFPVSKMVSISSVTYDKSSTSMHLEELEDPEKYAEEGVKVITRQEYVSRLHELKDEINRSWRANDRVTSLKLSIKVARLLMDTSILQFYPTLFVLAMDIMDMLGDMVWKRIMWKAEFAEDGTRLCSLPGLSSFSVSLSLLFLYSNAMGFMHLKNWKY</sequence>
<protein>
    <submittedName>
        <fullName evidence="7">Upf0505 protein</fullName>
    </submittedName>
</protein>
<dbReference type="AlphaFoldDB" id="A0AAW0L9E1"/>
<feature type="region of interest" description="Disordered" evidence="6">
    <location>
        <begin position="49"/>
        <end position="80"/>
    </location>
</feature>
<accession>A0AAW0L9E1</accession>
<keyword evidence="3" id="KW-0813">Transport</keyword>
<dbReference type="PANTHER" id="PTHR13673:SF0">
    <property type="entry name" value="VPS35 ENDOSOMAL PROTEIN-SORTING FACTOR-LIKE"/>
    <property type="match status" value="1"/>
</dbReference>
<evidence type="ECO:0000256" key="6">
    <source>
        <dbReference type="SAM" id="MobiDB-lite"/>
    </source>
</evidence>
<evidence type="ECO:0000313" key="8">
    <source>
        <dbReference type="Proteomes" id="UP000237347"/>
    </source>
</evidence>
<name>A0AAW0L9E1_QUESU</name>
<keyword evidence="8" id="KW-1185">Reference proteome</keyword>
<keyword evidence="4" id="KW-0967">Endosome</keyword>
<evidence type="ECO:0000256" key="1">
    <source>
        <dbReference type="ARBA" id="ARBA00004177"/>
    </source>
</evidence>
<comment type="subcellular location">
    <subcellularLocation>
        <location evidence="1">Endosome</location>
    </subcellularLocation>
</comment>
<keyword evidence="5" id="KW-0653">Protein transport</keyword>
<reference evidence="7 8" key="1">
    <citation type="journal article" date="2018" name="Sci. Data">
        <title>The draft genome sequence of cork oak.</title>
        <authorList>
            <person name="Ramos A.M."/>
            <person name="Usie A."/>
            <person name="Barbosa P."/>
            <person name="Barros P.M."/>
            <person name="Capote T."/>
            <person name="Chaves I."/>
            <person name="Simoes F."/>
            <person name="Abreu I."/>
            <person name="Carrasquinho I."/>
            <person name="Faro C."/>
            <person name="Guimaraes J.B."/>
            <person name="Mendonca D."/>
            <person name="Nobrega F."/>
            <person name="Rodrigues L."/>
            <person name="Saibo N.J.M."/>
            <person name="Varela M.C."/>
            <person name="Egas C."/>
            <person name="Matos J."/>
            <person name="Miguel C.M."/>
            <person name="Oliveira M.M."/>
            <person name="Ricardo C.P."/>
            <person name="Goncalves S."/>
        </authorList>
    </citation>
    <scope>NUCLEOTIDE SEQUENCE [LARGE SCALE GENOMIC DNA]</scope>
    <source>
        <strain evidence="8">cv. HL8</strain>
    </source>
</reference>
<dbReference type="Proteomes" id="UP000237347">
    <property type="component" value="Unassembled WGS sequence"/>
</dbReference>
<evidence type="ECO:0000256" key="5">
    <source>
        <dbReference type="ARBA" id="ARBA00022927"/>
    </source>
</evidence>
<organism evidence="7 8">
    <name type="scientific">Quercus suber</name>
    <name type="common">Cork oak</name>
    <dbReference type="NCBI Taxonomy" id="58331"/>
    <lineage>
        <taxon>Eukaryota</taxon>
        <taxon>Viridiplantae</taxon>
        <taxon>Streptophyta</taxon>
        <taxon>Embryophyta</taxon>
        <taxon>Tracheophyta</taxon>
        <taxon>Spermatophyta</taxon>
        <taxon>Magnoliopsida</taxon>
        <taxon>eudicotyledons</taxon>
        <taxon>Gunneridae</taxon>
        <taxon>Pentapetalae</taxon>
        <taxon>rosids</taxon>
        <taxon>fabids</taxon>
        <taxon>Fagales</taxon>
        <taxon>Fagaceae</taxon>
        <taxon>Quercus</taxon>
    </lineage>
</organism>
<dbReference type="GO" id="GO:0032456">
    <property type="term" value="P:endocytic recycling"/>
    <property type="evidence" value="ECO:0007669"/>
    <property type="project" value="InterPro"/>
</dbReference>
<comment type="similarity">
    <text evidence="2">Belongs to the VPS35L family.</text>
</comment>
<proteinExistence type="inferred from homology"/>
<dbReference type="PANTHER" id="PTHR13673">
    <property type="entry name" value="ESOPHAGEAL CANCER ASSOCIATED PROTEIN"/>
    <property type="match status" value="1"/>
</dbReference>
<dbReference type="GO" id="GO:0005768">
    <property type="term" value="C:endosome"/>
    <property type="evidence" value="ECO:0007669"/>
    <property type="project" value="UniProtKB-SubCell"/>
</dbReference>
<evidence type="ECO:0000256" key="3">
    <source>
        <dbReference type="ARBA" id="ARBA00022448"/>
    </source>
</evidence>
<feature type="compositionally biased region" description="Basic and acidic residues" evidence="6">
    <location>
        <begin position="49"/>
        <end position="72"/>
    </location>
</feature>
<gene>
    <name evidence="7" type="ORF">CFP56_006560</name>
</gene>